<dbReference type="SMART" id="SM00487">
    <property type="entry name" value="DEXDc"/>
    <property type="match status" value="1"/>
</dbReference>
<name>A0A9W8GCA0_9FUNG</name>
<dbReference type="Proteomes" id="UP001151518">
    <property type="component" value="Unassembled WGS sequence"/>
</dbReference>
<dbReference type="Pfam" id="PF00271">
    <property type="entry name" value="Helicase_C"/>
    <property type="match status" value="1"/>
</dbReference>
<sequence>MDKDAQFKTSKEVTSIGLFNNLGLKKDLLKGVYAYGFEKPLTIQQRVIPPITLGRSVIIQANPGADETGALCISILQRIDMGLRETQALVLSPTRELAMQTQMAILMFGQYMDIQCYTHTDTIQKNISGQHVVLGTPVHVYNMLSQRILKTDNIKLIVLDMANQLFKLDFINQVNDTFKHLSPTIQVVLLSEIITHDMLEITQKFITNPVHILVKHKLTLEGTKQFVAHVDKDSCKFDILCNIYSAITNFQSVIFCNTRAKVDLLACQIKHRGYAVLTMHTEMNQEEQHGLMQKFRNGDSKVLITTDTGARGIDGYQVPLVINYDICITPEDYIHRVGRSEQSGHKGVAVNFVDFKEIKLLKNIEQFYGIQIEDLPDSINKLIF</sequence>
<feature type="domain" description="Helicase ATP-binding" evidence="7">
    <location>
        <begin position="48"/>
        <end position="212"/>
    </location>
</feature>
<reference evidence="10" key="1">
    <citation type="submission" date="2022-07" db="EMBL/GenBank/DDBJ databases">
        <title>Phylogenomic reconstructions and comparative analyses of Kickxellomycotina fungi.</title>
        <authorList>
            <person name="Reynolds N.K."/>
            <person name="Stajich J.E."/>
            <person name="Barry K."/>
            <person name="Grigoriev I.V."/>
            <person name="Crous P."/>
            <person name="Smith M.E."/>
        </authorList>
    </citation>
    <scope>NUCLEOTIDE SEQUENCE</scope>
    <source>
        <strain evidence="10">NRRL 3115</strain>
    </source>
</reference>
<evidence type="ECO:0000256" key="1">
    <source>
        <dbReference type="ARBA" id="ARBA00012552"/>
    </source>
</evidence>
<dbReference type="InterPro" id="IPR001650">
    <property type="entry name" value="Helicase_C-like"/>
</dbReference>
<accession>A0A9W8GCA0</accession>
<keyword evidence="3 10" id="KW-0378">Hydrolase</keyword>
<proteinExistence type="predicted"/>
<dbReference type="PANTHER" id="PTHR47958">
    <property type="entry name" value="ATP-DEPENDENT RNA HELICASE DBP3"/>
    <property type="match status" value="1"/>
</dbReference>
<evidence type="ECO:0000313" key="10">
    <source>
        <dbReference type="EMBL" id="KAJ2679305.1"/>
    </source>
</evidence>
<evidence type="ECO:0000259" key="8">
    <source>
        <dbReference type="PROSITE" id="PS51194"/>
    </source>
</evidence>
<dbReference type="InterPro" id="IPR011545">
    <property type="entry name" value="DEAD/DEAH_box_helicase_dom"/>
</dbReference>
<dbReference type="EMBL" id="JANBTW010000013">
    <property type="protein sequence ID" value="KAJ2679305.1"/>
    <property type="molecule type" value="Genomic_DNA"/>
</dbReference>
<keyword evidence="5" id="KW-0067">ATP-binding</keyword>
<organism evidence="10 11">
    <name type="scientific">Coemansia spiralis</name>
    <dbReference type="NCBI Taxonomy" id="417178"/>
    <lineage>
        <taxon>Eukaryota</taxon>
        <taxon>Fungi</taxon>
        <taxon>Fungi incertae sedis</taxon>
        <taxon>Zoopagomycota</taxon>
        <taxon>Kickxellomycotina</taxon>
        <taxon>Kickxellomycetes</taxon>
        <taxon>Kickxellales</taxon>
        <taxon>Kickxellaceae</taxon>
        <taxon>Coemansia</taxon>
    </lineage>
</organism>
<dbReference type="GO" id="GO:0005524">
    <property type="term" value="F:ATP binding"/>
    <property type="evidence" value="ECO:0007669"/>
    <property type="project" value="UniProtKB-KW"/>
</dbReference>
<dbReference type="Gene3D" id="3.40.50.300">
    <property type="entry name" value="P-loop containing nucleotide triphosphate hydrolases"/>
    <property type="match status" value="2"/>
</dbReference>
<dbReference type="GO" id="GO:0016787">
    <property type="term" value="F:hydrolase activity"/>
    <property type="evidence" value="ECO:0007669"/>
    <property type="project" value="UniProtKB-KW"/>
</dbReference>
<dbReference type="InterPro" id="IPR027417">
    <property type="entry name" value="P-loop_NTPase"/>
</dbReference>
<dbReference type="PROSITE" id="PS51192">
    <property type="entry name" value="HELICASE_ATP_BIND_1"/>
    <property type="match status" value="1"/>
</dbReference>
<dbReference type="AlphaFoldDB" id="A0A9W8GCA0"/>
<evidence type="ECO:0000256" key="3">
    <source>
        <dbReference type="ARBA" id="ARBA00022801"/>
    </source>
</evidence>
<feature type="domain" description="Helicase C-terminal" evidence="8">
    <location>
        <begin position="242"/>
        <end position="383"/>
    </location>
</feature>
<dbReference type="Pfam" id="PF00270">
    <property type="entry name" value="DEAD"/>
    <property type="match status" value="1"/>
</dbReference>
<dbReference type="InterPro" id="IPR014001">
    <property type="entry name" value="Helicase_ATP-bd"/>
</dbReference>
<evidence type="ECO:0000259" key="9">
    <source>
        <dbReference type="PROSITE" id="PS51195"/>
    </source>
</evidence>
<dbReference type="PROSITE" id="PS51194">
    <property type="entry name" value="HELICASE_CTER"/>
    <property type="match status" value="1"/>
</dbReference>
<dbReference type="PROSITE" id="PS51195">
    <property type="entry name" value="Q_MOTIF"/>
    <property type="match status" value="1"/>
</dbReference>
<feature type="domain" description="DEAD-box RNA helicase Q" evidence="9">
    <location>
        <begin position="17"/>
        <end position="45"/>
    </location>
</feature>
<gene>
    <name evidence="10" type="primary">FAL1_1</name>
    <name evidence="10" type="ORF">GGI25_001661</name>
</gene>
<evidence type="ECO:0000256" key="4">
    <source>
        <dbReference type="ARBA" id="ARBA00022806"/>
    </source>
</evidence>
<dbReference type="GO" id="GO:0003676">
    <property type="term" value="F:nucleic acid binding"/>
    <property type="evidence" value="ECO:0007669"/>
    <property type="project" value="InterPro"/>
</dbReference>
<dbReference type="GO" id="GO:0003724">
    <property type="term" value="F:RNA helicase activity"/>
    <property type="evidence" value="ECO:0007669"/>
    <property type="project" value="UniProtKB-EC"/>
</dbReference>
<dbReference type="SUPFAM" id="SSF52540">
    <property type="entry name" value="P-loop containing nucleoside triphosphate hydrolases"/>
    <property type="match status" value="1"/>
</dbReference>
<comment type="caution">
    <text evidence="10">The sequence shown here is derived from an EMBL/GenBank/DDBJ whole genome shotgun (WGS) entry which is preliminary data.</text>
</comment>
<evidence type="ECO:0000259" key="7">
    <source>
        <dbReference type="PROSITE" id="PS51192"/>
    </source>
</evidence>
<dbReference type="InterPro" id="IPR014014">
    <property type="entry name" value="RNA_helicase_DEAD_Q_motif"/>
</dbReference>
<evidence type="ECO:0000313" key="11">
    <source>
        <dbReference type="Proteomes" id="UP001151518"/>
    </source>
</evidence>
<keyword evidence="2" id="KW-0547">Nucleotide-binding</keyword>
<evidence type="ECO:0000256" key="5">
    <source>
        <dbReference type="ARBA" id="ARBA00022840"/>
    </source>
</evidence>
<keyword evidence="4 10" id="KW-0347">Helicase</keyword>
<dbReference type="SMART" id="SM00490">
    <property type="entry name" value="HELICc"/>
    <property type="match status" value="1"/>
</dbReference>
<feature type="short sequence motif" description="Q motif" evidence="6">
    <location>
        <begin position="17"/>
        <end position="45"/>
    </location>
</feature>
<protein>
    <recommendedName>
        <fullName evidence="1">RNA helicase</fullName>
        <ecNumber evidence="1">3.6.4.13</ecNumber>
    </recommendedName>
</protein>
<dbReference type="CDD" id="cd18787">
    <property type="entry name" value="SF2_C_DEAD"/>
    <property type="match status" value="1"/>
</dbReference>
<evidence type="ECO:0000256" key="6">
    <source>
        <dbReference type="PROSITE-ProRule" id="PRU00552"/>
    </source>
</evidence>
<dbReference type="EC" id="3.6.4.13" evidence="1"/>
<evidence type="ECO:0000256" key="2">
    <source>
        <dbReference type="ARBA" id="ARBA00022741"/>
    </source>
</evidence>
<dbReference type="OrthoDB" id="10265785at2759"/>